<keyword evidence="2" id="KW-1185">Reference proteome</keyword>
<evidence type="ECO:0000313" key="1">
    <source>
        <dbReference type="EMBL" id="QED40556.1"/>
    </source>
</evidence>
<dbReference type="EMBL" id="MK746083">
    <property type="protein sequence ID" value="QED40556.1"/>
    <property type="molecule type" value="Genomic_DNA"/>
</dbReference>
<protein>
    <submittedName>
        <fullName evidence="1">Uncharacterized protein</fullName>
    </submittedName>
</protein>
<dbReference type="KEGG" id="vg:80541242"/>
<dbReference type="Proteomes" id="UP001162233">
    <property type="component" value="Segment"/>
</dbReference>
<dbReference type="GeneID" id="80541242"/>
<proteinExistence type="predicted"/>
<accession>A0A5B8YRR0</accession>
<dbReference type="RefSeq" id="YP_010802472.1">
    <property type="nucleotide sequence ID" value="NC_077025.1"/>
</dbReference>
<reference evidence="1" key="1">
    <citation type="journal article" date="2019" name="Viruses">
        <title>A Novel Alphabaculovirus from the Soybean Looper, Chrysodeixis includens, that Produces Tetrahedral Occlusion Bodies and Encodes Two Copies of he65.</title>
        <authorList>
            <person name="Harrison R.L."/>
            <person name="Rowley D.L."/>
            <person name="Popham H.J.R."/>
        </authorList>
    </citation>
    <scope>NUCLEOTIDE SEQUENCE</scope>
    <source>
        <strain evidence="1">ChinNPV-1</strain>
    </source>
</reference>
<name>A0A5B8YRR0_9ABAC</name>
<sequence length="186" mass="22249">MDYALFCLAADSLRFKLYVLYKEVSRLPVYKAFGMHKCIRDVKEITRDINVLRSNFTAMLNPELMTSDYEHLAEDGIKQELTYMIKDMYKIDEEQLATTQAFNEENCAHLQYCRWLKNNQPRLQDRRCFLSRLKHFKGDYLETFLYLGNIPRLNTHQLYCMLTKDLKLCSTVLEQIENFYNSYNTE</sequence>
<evidence type="ECO:0000313" key="2">
    <source>
        <dbReference type="Proteomes" id="UP001162233"/>
    </source>
</evidence>
<organism evidence="1 2">
    <name type="scientific">Chrysodeixis includens nucleopolyhedrovirus</name>
    <dbReference type="NCBI Taxonomy" id="1207438"/>
    <lineage>
        <taxon>Viruses</taxon>
        <taxon>Viruses incertae sedis</taxon>
        <taxon>Naldaviricetes</taxon>
        <taxon>Lefavirales</taxon>
        <taxon>Baculoviridae</taxon>
        <taxon>Alphabaculovirus</taxon>
        <taxon>Alphabaculovirus chrincludentis</taxon>
        <taxon>Alphabaculovirus alterchrincludentis</taxon>
    </lineage>
</organism>